<keyword evidence="6" id="KW-0282">Flagellum</keyword>
<dbReference type="RefSeq" id="WP_100668964.1">
    <property type="nucleotide sequence ID" value="NZ_CP024955.1"/>
</dbReference>
<dbReference type="Pfam" id="PF06429">
    <property type="entry name" value="Flg_bbr_C"/>
    <property type="match status" value="1"/>
</dbReference>
<feature type="domain" description="Flagellar hook protein FlgE/F/G-like D1" evidence="5">
    <location>
        <begin position="114"/>
        <end position="156"/>
    </location>
</feature>
<comment type="subcellular location">
    <subcellularLocation>
        <location evidence="2">Bacterial flagellum basal body</location>
    </subcellularLocation>
</comment>
<dbReference type="InterPro" id="IPR001444">
    <property type="entry name" value="Flag_bb_rod_N"/>
</dbReference>
<gene>
    <name evidence="6" type="ORF">CVV65_15845</name>
</gene>
<feature type="domain" description="Flagellar basal body rod protein N-terminal" evidence="3">
    <location>
        <begin position="5"/>
        <end position="35"/>
    </location>
</feature>
<organism evidence="6 7">
    <name type="scientific">Kyrpidia spormannii</name>
    <dbReference type="NCBI Taxonomy" id="2055160"/>
    <lineage>
        <taxon>Bacteria</taxon>
        <taxon>Bacillati</taxon>
        <taxon>Bacillota</taxon>
        <taxon>Bacilli</taxon>
        <taxon>Bacillales</taxon>
        <taxon>Alicyclobacillaceae</taxon>
        <taxon>Kyrpidia</taxon>
    </lineage>
</organism>
<sequence>MIRGLYIAASGMIAQQRREEIVANNLVNASTPGYKQDEPSLRTFGDLFLRRLGSPASDISLPLAPGVGPLNLGATMEDAPPRFTPGPLVETKRNQDFALIDPPGRQSRPGGVEAFFAVEGPNGQVLLTRDGQFIEGPNGQLYTGDGYRVLAAGPNGQVIPGSSVALDASGAVHTYDGTGAEVFGGLAVVDAPVAALQKQGTGVYVLTPGAAGGLVPSFAQVRQGFLEQSNVDPGQTMVQMIDVVRAYEANQKVIHTVDQSMDKLVNQVGRVNA</sequence>
<evidence type="ECO:0000259" key="4">
    <source>
        <dbReference type="Pfam" id="PF06429"/>
    </source>
</evidence>
<dbReference type="Pfam" id="PF22692">
    <property type="entry name" value="LlgE_F_G_D1"/>
    <property type="match status" value="1"/>
</dbReference>
<dbReference type="GO" id="GO:0071978">
    <property type="term" value="P:bacterial-type flagellum-dependent swarming motility"/>
    <property type="evidence" value="ECO:0007669"/>
    <property type="project" value="TreeGrafter"/>
</dbReference>
<dbReference type="AlphaFoldDB" id="A0A2K8NA45"/>
<dbReference type="GO" id="GO:0009425">
    <property type="term" value="C:bacterial-type flagellum basal body"/>
    <property type="evidence" value="ECO:0007669"/>
    <property type="project" value="UniProtKB-SubCell"/>
</dbReference>
<dbReference type="InterPro" id="IPR010930">
    <property type="entry name" value="Flg_bb/hook_C_dom"/>
</dbReference>
<comment type="similarity">
    <text evidence="1 2">Belongs to the flagella basal body rod proteins family.</text>
</comment>
<keyword evidence="2" id="KW-0975">Bacterial flagellum</keyword>
<dbReference type="InterPro" id="IPR020013">
    <property type="entry name" value="Flagellar_FlgE/F/G"/>
</dbReference>
<dbReference type="OrthoDB" id="9800375at2"/>
<feature type="domain" description="Flagellar basal-body/hook protein C-terminal" evidence="4">
    <location>
        <begin position="222"/>
        <end position="266"/>
    </location>
</feature>
<dbReference type="InterPro" id="IPR037925">
    <property type="entry name" value="FlgE/F/G-like"/>
</dbReference>
<dbReference type="KEGG" id="kyr:CVV65_15845"/>
<name>A0A2K8NA45_9BACL</name>
<dbReference type="Proteomes" id="UP000231932">
    <property type="component" value="Chromosome"/>
</dbReference>
<protein>
    <submittedName>
        <fullName evidence="6">Flagellar biosynthesis protein FlgC</fullName>
    </submittedName>
</protein>
<dbReference type="PANTHER" id="PTHR30435:SF19">
    <property type="entry name" value="FLAGELLAR BASAL-BODY ROD PROTEIN FLGG"/>
    <property type="match status" value="1"/>
</dbReference>
<evidence type="ECO:0000313" key="6">
    <source>
        <dbReference type="EMBL" id="ATY86216.1"/>
    </source>
</evidence>
<keyword evidence="6" id="KW-0969">Cilium</keyword>
<keyword evidence="7" id="KW-1185">Reference proteome</keyword>
<evidence type="ECO:0000256" key="1">
    <source>
        <dbReference type="ARBA" id="ARBA00009677"/>
    </source>
</evidence>
<dbReference type="EMBL" id="CP024955">
    <property type="protein sequence ID" value="ATY86216.1"/>
    <property type="molecule type" value="Genomic_DNA"/>
</dbReference>
<dbReference type="SUPFAM" id="SSF117143">
    <property type="entry name" value="Flagellar hook protein flgE"/>
    <property type="match status" value="1"/>
</dbReference>
<keyword evidence="6" id="KW-0966">Cell projection</keyword>
<reference evidence="7" key="1">
    <citation type="submission" date="2017-11" db="EMBL/GenBank/DDBJ databases">
        <title>Complete Genome Sequence of Kyrpidia sp. Strain EA-1, a thermophilic, hydrogen-oxidizing Bacterium, isolated from the Azores.</title>
        <authorList>
            <person name="Reiner J.E."/>
            <person name="Lapp C.J."/>
            <person name="Bunk B."/>
            <person name="Gescher J."/>
        </authorList>
    </citation>
    <scope>NUCLEOTIDE SEQUENCE [LARGE SCALE GENOMIC DNA]</scope>
    <source>
        <strain evidence="7">EA-1</strain>
    </source>
</reference>
<dbReference type="InterPro" id="IPR053967">
    <property type="entry name" value="LlgE_F_G-like_D1"/>
</dbReference>
<evidence type="ECO:0000313" key="7">
    <source>
        <dbReference type="Proteomes" id="UP000231932"/>
    </source>
</evidence>
<evidence type="ECO:0000259" key="5">
    <source>
        <dbReference type="Pfam" id="PF22692"/>
    </source>
</evidence>
<evidence type="ECO:0000259" key="3">
    <source>
        <dbReference type="Pfam" id="PF00460"/>
    </source>
</evidence>
<dbReference type="PANTHER" id="PTHR30435">
    <property type="entry name" value="FLAGELLAR PROTEIN"/>
    <property type="match status" value="1"/>
</dbReference>
<evidence type="ECO:0000256" key="2">
    <source>
        <dbReference type="RuleBase" id="RU362116"/>
    </source>
</evidence>
<accession>A0A2K8NA45</accession>
<proteinExistence type="inferred from homology"/>
<dbReference type="Pfam" id="PF00460">
    <property type="entry name" value="Flg_bb_rod"/>
    <property type="match status" value="1"/>
</dbReference>
<dbReference type="NCBIfam" id="TIGR03506">
    <property type="entry name" value="FlgEFG_subfam"/>
    <property type="match status" value="1"/>
</dbReference>